<reference evidence="2 3" key="1">
    <citation type="journal article" date="2019" name="Sci. Rep.">
        <title>Orb-weaving spider Araneus ventricosus genome elucidates the spidroin gene catalogue.</title>
        <authorList>
            <person name="Kono N."/>
            <person name="Nakamura H."/>
            <person name="Ohtoshi R."/>
            <person name="Moran D.A.P."/>
            <person name="Shinohara A."/>
            <person name="Yoshida Y."/>
            <person name="Fujiwara M."/>
            <person name="Mori M."/>
            <person name="Tomita M."/>
            <person name="Arakawa K."/>
        </authorList>
    </citation>
    <scope>NUCLEOTIDE SEQUENCE [LARGE SCALE GENOMIC DNA]</scope>
</reference>
<accession>A0A4Y2AGU3</accession>
<comment type="caution">
    <text evidence="2">The sequence shown here is derived from an EMBL/GenBank/DDBJ whole genome shotgun (WGS) entry which is preliminary data.</text>
</comment>
<sequence length="103" mass="12094">MSSLLSFPNRSIYLLLTMPTLFEKEMEPLNKLLAEVETDEDSDFYNEYNGLDDILEDNFSDDESFSEHDTESEEDEDSGNEEVNNSEWFSSEDGVQWRKTNFR</sequence>
<proteinExistence type="predicted"/>
<dbReference type="AlphaFoldDB" id="A0A4Y2AGU3"/>
<evidence type="ECO:0000313" key="3">
    <source>
        <dbReference type="Proteomes" id="UP000499080"/>
    </source>
</evidence>
<dbReference type="Proteomes" id="UP000499080">
    <property type="component" value="Unassembled WGS sequence"/>
</dbReference>
<organism evidence="2 3">
    <name type="scientific">Araneus ventricosus</name>
    <name type="common">Orbweaver spider</name>
    <name type="synonym">Epeira ventricosa</name>
    <dbReference type="NCBI Taxonomy" id="182803"/>
    <lineage>
        <taxon>Eukaryota</taxon>
        <taxon>Metazoa</taxon>
        <taxon>Ecdysozoa</taxon>
        <taxon>Arthropoda</taxon>
        <taxon>Chelicerata</taxon>
        <taxon>Arachnida</taxon>
        <taxon>Araneae</taxon>
        <taxon>Araneomorphae</taxon>
        <taxon>Entelegynae</taxon>
        <taxon>Araneoidea</taxon>
        <taxon>Araneidae</taxon>
        <taxon>Araneus</taxon>
    </lineage>
</organism>
<dbReference type="EMBL" id="BGPR01000017">
    <property type="protein sequence ID" value="GBL79018.1"/>
    <property type="molecule type" value="Genomic_DNA"/>
</dbReference>
<gene>
    <name evidence="2" type="ORF">AVEN_48973_1</name>
</gene>
<name>A0A4Y2AGU3_ARAVE</name>
<feature type="region of interest" description="Disordered" evidence="1">
    <location>
        <begin position="56"/>
        <end position="103"/>
    </location>
</feature>
<protein>
    <submittedName>
        <fullName evidence="2">Uncharacterized protein</fullName>
    </submittedName>
</protein>
<feature type="compositionally biased region" description="Acidic residues" evidence="1">
    <location>
        <begin position="56"/>
        <end position="80"/>
    </location>
</feature>
<keyword evidence="3" id="KW-1185">Reference proteome</keyword>
<evidence type="ECO:0000313" key="2">
    <source>
        <dbReference type="EMBL" id="GBL79018.1"/>
    </source>
</evidence>
<evidence type="ECO:0000256" key="1">
    <source>
        <dbReference type="SAM" id="MobiDB-lite"/>
    </source>
</evidence>